<protein>
    <submittedName>
        <fullName evidence="2">Uncharacterized protein</fullName>
    </submittedName>
</protein>
<evidence type="ECO:0000313" key="3">
    <source>
        <dbReference type="Proteomes" id="UP000037397"/>
    </source>
</evidence>
<dbReference type="AlphaFoldDB" id="A0A0L6CE89"/>
<keyword evidence="1" id="KW-0812">Transmembrane</keyword>
<name>A0A0L6CE89_9MICO</name>
<sequence length="170" mass="18107">MLPQIEEKADAWLLAWPASVLAWLSMVALVAREKPLSLLTRMLDYLEAPTAWGVETAGWVERHETFAACGGVLVVSLVAASLLGEDADPLFARANFVIALGAAAACQAGRAWAVITCGVVVIAALCIARRKRNAFSMRMGLASEPPRGFRTLRVVSLPGRDETVSCSVVG</sequence>
<comment type="caution">
    <text evidence="2">The sequence shown here is derived from an EMBL/GenBank/DDBJ whole genome shotgun (WGS) entry which is preliminary data.</text>
</comment>
<organism evidence="2 3">
    <name type="scientific">Luteipulveratus halotolerans</name>
    <dbReference type="NCBI Taxonomy" id="1631356"/>
    <lineage>
        <taxon>Bacteria</taxon>
        <taxon>Bacillati</taxon>
        <taxon>Actinomycetota</taxon>
        <taxon>Actinomycetes</taxon>
        <taxon>Micrococcales</taxon>
        <taxon>Dermacoccaceae</taxon>
        <taxon>Luteipulveratus</taxon>
    </lineage>
</organism>
<keyword evidence="3" id="KW-1185">Reference proteome</keyword>
<keyword evidence="1" id="KW-1133">Transmembrane helix</keyword>
<feature type="transmembrane region" description="Helical" evidence="1">
    <location>
        <begin position="12"/>
        <end position="31"/>
    </location>
</feature>
<feature type="transmembrane region" description="Helical" evidence="1">
    <location>
        <begin position="96"/>
        <end position="128"/>
    </location>
</feature>
<proteinExistence type="predicted"/>
<keyword evidence="1" id="KW-0472">Membrane</keyword>
<dbReference type="Proteomes" id="UP000037397">
    <property type="component" value="Unassembled WGS sequence"/>
</dbReference>
<accession>A0A0L6CE89</accession>
<reference evidence="3" key="1">
    <citation type="submission" date="2015-03" db="EMBL/GenBank/DDBJ databases">
        <title>Luteipulveratus halotolerans sp. nov., a novel actinobacterium (Dermacoccaceae) from Sarawak, Malaysia.</title>
        <authorList>
            <person name="Juboi H."/>
            <person name="Basik A."/>
            <person name="Shamsul S.S."/>
            <person name="Arnold P."/>
            <person name="Schmitt E.K."/>
            <person name="Sanglier J.-J."/>
            <person name="Yeo T."/>
        </authorList>
    </citation>
    <scope>NUCLEOTIDE SEQUENCE [LARGE SCALE GENOMIC DNA]</scope>
    <source>
        <strain evidence="3">C296001</strain>
    </source>
</reference>
<dbReference type="EMBL" id="LAIR01000002">
    <property type="protein sequence ID" value="KNX35974.1"/>
    <property type="molecule type" value="Genomic_DNA"/>
</dbReference>
<dbReference type="RefSeq" id="WP_050668169.1">
    <property type="nucleotide sequence ID" value="NZ_LAIR01000002.1"/>
</dbReference>
<gene>
    <name evidence="2" type="ORF">VV01_00465</name>
</gene>
<evidence type="ECO:0000256" key="1">
    <source>
        <dbReference type="SAM" id="Phobius"/>
    </source>
</evidence>
<evidence type="ECO:0000313" key="2">
    <source>
        <dbReference type="EMBL" id="KNX35974.1"/>
    </source>
</evidence>